<dbReference type="GO" id="GO:0005737">
    <property type="term" value="C:cytoplasm"/>
    <property type="evidence" value="ECO:0007669"/>
    <property type="project" value="TreeGrafter"/>
</dbReference>
<organism evidence="14 15">
    <name type="scientific">Ogataea philodendri</name>
    <dbReference type="NCBI Taxonomy" id="1378263"/>
    <lineage>
        <taxon>Eukaryota</taxon>
        <taxon>Fungi</taxon>
        <taxon>Dikarya</taxon>
        <taxon>Ascomycota</taxon>
        <taxon>Saccharomycotina</taxon>
        <taxon>Pichiomycetes</taxon>
        <taxon>Pichiales</taxon>
        <taxon>Pichiaceae</taxon>
        <taxon>Ogataea</taxon>
    </lineage>
</organism>
<dbReference type="PANTHER" id="PTHR45626">
    <property type="entry name" value="TRANSCRIPTION TERMINATION FACTOR 2-RELATED"/>
    <property type="match status" value="1"/>
</dbReference>
<keyword evidence="2" id="KW-0479">Metal-binding</keyword>
<dbReference type="SMART" id="SM00490">
    <property type="entry name" value="HELICc"/>
    <property type="match status" value="1"/>
</dbReference>
<dbReference type="InterPro" id="IPR000330">
    <property type="entry name" value="SNF2_N"/>
</dbReference>
<dbReference type="GO" id="GO:0004386">
    <property type="term" value="F:helicase activity"/>
    <property type="evidence" value="ECO:0007669"/>
    <property type="project" value="UniProtKB-KW"/>
</dbReference>
<feature type="domain" description="Helicase ATP-binding" evidence="12">
    <location>
        <begin position="312"/>
        <end position="507"/>
    </location>
</feature>
<dbReference type="PANTHER" id="PTHR45626:SF16">
    <property type="entry name" value="ATP-DEPENDENT HELICASE ULS1"/>
    <property type="match status" value="1"/>
</dbReference>
<dbReference type="PROSITE" id="PS51192">
    <property type="entry name" value="HELICASE_ATP_BIND_1"/>
    <property type="match status" value="1"/>
</dbReference>
<dbReference type="PROSITE" id="PS51194">
    <property type="entry name" value="HELICASE_CTER"/>
    <property type="match status" value="1"/>
</dbReference>
<evidence type="ECO:0000256" key="9">
    <source>
        <dbReference type="PROSITE-ProRule" id="PRU00175"/>
    </source>
</evidence>
<dbReference type="Gene3D" id="3.40.50.300">
    <property type="entry name" value="P-loop containing nucleotide triphosphate hydrolases"/>
    <property type="match status" value="1"/>
</dbReference>
<reference evidence="14" key="1">
    <citation type="journal article" date="2021" name="Open Biol.">
        <title>Shared evolutionary footprints suggest mitochondrial oxidative damage underlies multiple complex I losses in fungi.</title>
        <authorList>
            <person name="Schikora-Tamarit M.A."/>
            <person name="Marcet-Houben M."/>
            <person name="Nosek J."/>
            <person name="Gabaldon T."/>
        </authorList>
    </citation>
    <scope>NUCLEOTIDE SEQUENCE</scope>
    <source>
        <strain evidence="14">CBS6075</strain>
    </source>
</reference>
<dbReference type="GeneID" id="70239139"/>
<keyword evidence="3" id="KW-0547">Nucleotide-binding</keyword>
<feature type="compositionally biased region" description="Basic and acidic residues" evidence="10">
    <location>
        <begin position="68"/>
        <end position="83"/>
    </location>
</feature>
<dbReference type="GO" id="GO:0005634">
    <property type="term" value="C:nucleus"/>
    <property type="evidence" value="ECO:0007669"/>
    <property type="project" value="TreeGrafter"/>
</dbReference>
<dbReference type="InterPro" id="IPR050628">
    <property type="entry name" value="SNF2_RAD54_helicase_TF"/>
</dbReference>
<gene>
    <name evidence="14" type="ORF">OGAPHI_007175</name>
</gene>
<dbReference type="InterPro" id="IPR001650">
    <property type="entry name" value="Helicase_C-like"/>
</dbReference>
<evidence type="ECO:0000256" key="8">
    <source>
        <dbReference type="ARBA" id="ARBA00022840"/>
    </source>
</evidence>
<evidence type="ECO:0000259" key="11">
    <source>
        <dbReference type="PROSITE" id="PS50089"/>
    </source>
</evidence>
<evidence type="ECO:0000259" key="12">
    <source>
        <dbReference type="PROSITE" id="PS51192"/>
    </source>
</evidence>
<sequence length="968" mass="109786">MFSHDGEVIQIEGDSSPLHEDLFGSASSDTSTESPQVSPEMPAQVRFYTPFDSANGVKDSNVKSESQAPDKRRKLDQLVKEGPSDVIDLTSDVEDEIKDENHDSEQSDDEVIFVGSTTISHPEPVQPHQASPPVDRDHIRDSLVKGREHLTKLNEVVKSLIERRTSLIKFTSGGIGKLSEQVLASYHMKISNINNKINDYFKRIRETTSKINLLANYEHTQQSQHFQPSQALGPAQSMYQFGENSMNRLSNLYAFNPYMQRYNDNSEADNIKDLLDNIRPDEEFEDGIEKTPEQLSIGLLKHQRIGLKWMLSMEDSKNKGGILADDMGLGKTVQAIALMVANSAQSGSCNTNLVVAPVSLLQQWGQELEFKLKKEHQLNYYIYHQNNRLTRFKDMSKFDVVLVSYNTLTSEMKKHYKEALEDLKNKKKSTLPERGDGGLEYESPFYTPDAVFRRIFLDEAQSIKNKLTQGSKAVALLKAEYRWCLSGTPIQNNIDELFPILRFLEIKPYCDEKLFKERISNPLGGNYGNESRALRTVQALLSAILLRRTKSSLIDGKPILQLPEKHVVVDHVEMKADDREFYLALEAKSARTANQILNTEAESGGGKGQYSEILTLLLRLRQACDHRFLVQIGQDKEREFKADQIKNGFKAARKFTPEQCEQINEERGNGFTCQMCFEVIEADMNVILLGNCGHSVCKDCVEQFFEDNQETVWNGDRSARCKTCEKASSESLCVELPVFDAVCNKQQDWKQVQRQFNIQNQTLNSVQRAAKVKELIESEGGGLVISAKIERCLSLINDILINKPGEKIIIFSQFMVLFDILELFLQEQGIEFLRYDGSMNVEAKSASVATFYQNDAKRVMLLSLKAGNVGLTLTCASHVIILEPFWNPFVERQAQDRVHRISQEREVYVHRILIRGTVEDRIMDLQAEKEKLVDSALDPSARKTVNRLSRVELGFLFGLNGLSTLENE</sequence>
<keyword evidence="15" id="KW-1185">Reference proteome</keyword>
<dbReference type="Proteomes" id="UP000769157">
    <property type="component" value="Unassembled WGS sequence"/>
</dbReference>
<dbReference type="OrthoDB" id="423559at2759"/>
<dbReference type="GO" id="GO:0008270">
    <property type="term" value="F:zinc ion binding"/>
    <property type="evidence" value="ECO:0007669"/>
    <property type="project" value="UniProtKB-KW"/>
</dbReference>
<dbReference type="EMBL" id="JAEUBE010000511">
    <property type="protein sequence ID" value="KAH3659970.1"/>
    <property type="molecule type" value="Genomic_DNA"/>
</dbReference>
<keyword evidence="4 9" id="KW-0863">Zinc-finger</keyword>
<dbReference type="Pfam" id="PF00176">
    <property type="entry name" value="SNF2-rel_dom"/>
    <property type="match status" value="1"/>
</dbReference>
<keyword evidence="6" id="KW-0347">Helicase</keyword>
<reference evidence="14" key="2">
    <citation type="submission" date="2021-01" db="EMBL/GenBank/DDBJ databases">
        <authorList>
            <person name="Schikora-Tamarit M.A."/>
        </authorList>
    </citation>
    <scope>NUCLEOTIDE SEQUENCE</scope>
    <source>
        <strain evidence="14">CBS6075</strain>
    </source>
</reference>
<keyword evidence="5" id="KW-0378">Hydrolase</keyword>
<dbReference type="SUPFAM" id="SSF52540">
    <property type="entry name" value="P-loop containing nucleoside triphosphate hydrolases"/>
    <property type="match status" value="2"/>
</dbReference>
<dbReference type="InterPro" id="IPR049730">
    <property type="entry name" value="SNF2/RAD54-like_C"/>
</dbReference>
<dbReference type="GO" id="GO:0005524">
    <property type="term" value="F:ATP binding"/>
    <property type="evidence" value="ECO:0007669"/>
    <property type="project" value="UniProtKB-KW"/>
</dbReference>
<dbReference type="SMART" id="SM00487">
    <property type="entry name" value="DEXDc"/>
    <property type="match status" value="1"/>
</dbReference>
<accession>A0A9P8NUI6</accession>
<feature type="domain" description="RING-type" evidence="11">
    <location>
        <begin position="673"/>
        <end position="725"/>
    </location>
</feature>
<dbReference type="Gene3D" id="3.30.40.10">
    <property type="entry name" value="Zinc/RING finger domain, C3HC4 (zinc finger)"/>
    <property type="match status" value="1"/>
</dbReference>
<keyword evidence="7" id="KW-0862">Zinc</keyword>
<dbReference type="GO" id="GO:0008094">
    <property type="term" value="F:ATP-dependent activity, acting on DNA"/>
    <property type="evidence" value="ECO:0007669"/>
    <property type="project" value="TreeGrafter"/>
</dbReference>
<dbReference type="GO" id="GO:0000724">
    <property type="term" value="P:double-strand break repair via homologous recombination"/>
    <property type="evidence" value="ECO:0007669"/>
    <property type="project" value="TreeGrafter"/>
</dbReference>
<evidence type="ECO:0000256" key="2">
    <source>
        <dbReference type="ARBA" id="ARBA00022723"/>
    </source>
</evidence>
<evidence type="ECO:0000256" key="3">
    <source>
        <dbReference type="ARBA" id="ARBA00022741"/>
    </source>
</evidence>
<keyword evidence="8" id="KW-0067">ATP-binding</keyword>
<dbReference type="GO" id="GO:0016787">
    <property type="term" value="F:hydrolase activity"/>
    <property type="evidence" value="ECO:0007669"/>
    <property type="project" value="UniProtKB-KW"/>
</dbReference>
<evidence type="ECO:0000256" key="10">
    <source>
        <dbReference type="SAM" id="MobiDB-lite"/>
    </source>
</evidence>
<dbReference type="AlphaFoldDB" id="A0A9P8NUI6"/>
<dbReference type="SUPFAM" id="SSF57850">
    <property type="entry name" value="RING/U-box"/>
    <property type="match status" value="1"/>
</dbReference>
<evidence type="ECO:0000256" key="4">
    <source>
        <dbReference type="ARBA" id="ARBA00022771"/>
    </source>
</evidence>
<feature type="domain" description="Helicase C-terminal" evidence="13">
    <location>
        <begin position="795"/>
        <end position="949"/>
    </location>
</feature>
<dbReference type="Gene3D" id="3.40.50.10810">
    <property type="entry name" value="Tandem AAA-ATPase domain"/>
    <property type="match status" value="1"/>
</dbReference>
<dbReference type="InterPro" id="IPR027417">
    <property type="entry name" value="P-loop_NTPase"/>
</dbReference>
<evidence type="ECO:0000256" key="1">
    <source>
        <dbReference type="ARBA" id="ARBA00007025"/>
    </source>
</evidence>
<evidence type="ECO:0000313" key="14">
    <source>
        <dbReference type="EMBL" id="KAH3659970.1"/>
    </source>
</evidence>
<evidence type="ECO:0000313" key="15">
    <source>
        <dbReference type="Proteomes" id="UP000769157"/>
    </source>
</evidence>
<feature type="region of interest" description="Disordered" evidence="10">
    <location>
        <begin position="1"/>
        <end position="93"/>
    </location>
</feature>
<dbReference type="InterPro" id="IPR017907">
    <property type="entry name" value="Znf_RING_CS"/>
</dbReference>
<dbReference type="InterPro" id="IPR013083">
    <property type="entry name" value="Znf_RING/FYVE/PHD"/>
</dbReference>
<dbReference type="SMART" id="SM00184">
    <property type="entry name" value="RING"/>
    <property type="match status" value="1"/>
</dbReference>
<dbReference type="Pfam" id="PF00271">
    <property type="entry name" value="Helicase_C"/>
    <property type="match status" value="1"/>
</dbReference>
<dbReference type="CDD" id="cd18008">
    <property type="entry name" value="DEXDc_SHPRH-like"/>
    <property type="match status" value="1"/>
</dbReference>
<comment type="caution">
    <text evidence="14">The sequence shown here is derived from an EMBL/GenBank/DDBJ whole genome shotgun (WGS) entry which is preliminary data.</text>
</comment>
<comment type="similarity">
    <text evidence="1">Belongs to the SNF2/RAD54 helicase family.</text>
</comment>
<proteinExistence type="inferred from homology"/>
<evidence type="ECO:0000256" key="6">
    <source>
        <dbReference type="ARBA" id="ARBA00022806"/>
    </source>
</evidence>
<dbReference type="InterPro" id="IPR038718">
    <property type="entry name" value="SNF2-like_sf"/>
</dbReference>
<evidence type="ECO:0000259" key="13">
    <source>
        <dbReference type="PROSITE" id="PS51194"/>
    </source>
</evidence>
<evidence type="ECO:0000256" key="5">
    <source>
        <dbReference type="ARBA" id="ARBA00022801"/>
    </source>
</evidence>
<protein>
    <submittedName>
        <fullName evidence="14">Uncharacterized protein</fullName>
    </submittedName>
</protein>
<dbReference type="RefSeq" id="XP_046057681.1">
    <property type="nucleotide sequence ID" value="XM_046208542.1"/>
</dbReference>
<name>A0A9P8NUI6_9ASCO</name>
<feature type="compositionally biased region" description="Polar residues" evidence="10">
    <location>
        <begin position="25"/>
        <end position="37"/>
    </location>
</feature>
<dbReference type="InterPro" id="IPR014001">
    <property type="entry name" value="Helicase_ATP-bd"/>
</dbReference>
<evidence type="ECO:0000256" key="7">
    <source>
        <dbReference type="ARBA" id="ARBA00022833"/>
    </source>
</evidence>
<dbReference type="CDD" id="cd18793">
    <property type="entry name" value="SF2_C_SNF"/>
    <property type="match status" value="1"/>
</dbReference>
<dbReference type="PROSITE" id="PS50089">
    <property type="entry name" value="ZF_RING_2"/>
    <property type="match status" value="1"/>
</dbReference>
<dbReference type="PROSITE" id="PS00518">
    <property type="entry name" value="ZF_RING_1"/>
    <property type="match status" value="1"/>
</dbReference>
<dbReference type="InterPro" id="IPR001841">
    <property type="entry name" value="Znf_RING"/>
</dbReference>